<reference evidence="16" key="12">
    <citation type="journal article" date="2015" name="Proteomics">
        <title>N-terminome analysis of the human mitochondrial proteome.</title>
        <authorList>
            <person name="Vaca Jacome A.S."/>
            <person name="Rabilloud T."/>
            <person name="Schaeffer-Reiss C."/>
            <person name="Rompais M."/>
            <person name="Ayoub D."/>
            <person name="Lane L."/>
            <person name="Bairoch A."/>
            <person name="Van Dorsselaer A."/>
            <person name="Carapito C."/>
        </authorList>
    </citation>
    <scope>IDENTIFICATION BY MASS SPECTROMETRY [LARGE SCALE ANALYSIS]</scope>
</reference>
<dbReference type="ExpressionAtlas" id="F5H0E2">
    <property type="expression patterns" value="baseline and differential"/>
</dbReference>
<evidence type="ECO:0000259" key="3">
    <source>
        <dbReference type="Pfam" id="PF16028"/>
    </source>
</evidence>
<dbReference type="HOGENOM" id="CLU_1791226_0_0_1"/>
<reference evidence="4" key="13">
    <citation type="submission" date="2025-08" db="UniProtKB">
        <authorList>
            <consortium name="Ensembl"/>
        </authorList>
    </citation>
    <scope>IDENTIFICATION</scope>
</reference>
<accession>F5H0E2</accession>
<evidence type="ECO:0000313" key="4">
    <source>
        <dbReference type="Ensembl" id="ENSP00000438032.1"/>
    </source>
</evidence>
<keyword evidence="5" id="KW-1185">Reference proteome</keyword>
<evidence type="ECO:0007829" key="16">
    <source>
        <dbReference type="PubMed" id="25944712"/>
    </source>
</evidence>
<feature type="non-terminal residue" evidence="4">
    <location>
        <position position="145"/>
    </location>
</feature>
<evidence type="ECO:0000256" key="2">
    <source>
        <dbReference type="SAM" id="Phobius"/>
    </source>
</evidence>
<evidence type="ECO:0007829" key="12">
    <source>
        <dbReference type="PubMed" id="21406692"/>
    </source>
</evidence>
<reference evidence="4 5" key="2">
    <citation type="journal article" date="2004" name="Nature">
        <title>Finishing the euchromatic sequence of the human genome.</title>
        <authorList>
            <consortium name="International Human Genome Sequencing Consortium"/>
        </authorList>
    </citation>
    <scope>NUCLEOTIDE SEQUENCE [LARGE SCALE GENOMIC DNA]</scope>
</reference>
<dbReference type="Ensembl" id="ENST00000539458.1">
    <property type="protein sequence ID" value="ENSP00000438032.1"/>
    <property type="gene ID" value="ENSG00000168003.19"/>
</dbReference>
<dbReference type="Proteomes" id="UP000005640">
    <property type="component" value="Chromosome 11"/>
</dbReference>
<dbReference type="GO" id="GO:0006865">
    <property type="term" value="P:amino acid transport"/>
    <property type="evidence" value="ECO:0007669"/>
    <property type="project" value="InterPro"/>
</dbReference>
<dbReference type="SUPFAM" id="SSF51445">
    <property type="entry name" value="(Trans)glycosidases"/>
    <property type="match status" value="1"/>
</dbReference>
<evidence type="ECO:0007829" key="7">
    <source>
        <dbReference type="ProteomicsDB" id="F5H0E2"/>
    </source>
</evidence>
<evidence type="ECO:0007829" key="8">
    <source>
        <dbReference type="PubMed" id="17081983"/>
    </source>
</evidence>
<reference evidence="11" key="7">
    <citation type="journal article" date="2011" name="BMC Syst. Biol.">
        <title>Initial characterization of the human central proteome.</title>
        <authorList>
            <person name="Burkard T.R."/>
            <person name="Planyavsky M."/>
            <person name="Kaupe I."/>
            <person name="Breitwieser F.P."/>
            <person name="Burckstummer T."/>
            <person name="Bennett K.L."/>
            <person name="Superti-Furga G."/>
            <person name="Colinge J."/>
        </authorList>
    </citation>
    <scope>IDENTIFICATION BY MASS SPECTROMETRY [LARGE SCALE ANALYSIS]</scope>
</reference>
<reference evidence="4" key="14">
    <citation type="submission" date="2025-09" db="UniProtKB">
        <authorList>
            <consortium name="Ensembl"/>
        </authorList>
    </citation>
    <scope>IDENTIFICATION</scope>
</reference>
<reference evidence="9" key="5">
    <citation type="journal article" date="2009" name="Anal. Chem.">
        <title>Lys-N and trypsin cover complementary parts of the phosphoproteome in a refined SCX-based approach.</title>
        <authorList>
            <person name="Gauci S."/>
            <person name="Helbig A.O."/>
            <person name="Slijper M."/>
            <person name="Krijgsveld J."/>
            <person name="Heck A.J."/>
            <person name="Mohammed S."/>
        </authorList>
    </citation>
    <scope>IDENTIFICATION BY MASS SPECTROMETRY [LARGE SCALE ANALYSIS]</scope>
</reference>
<dbReference type="PANTHER" id="PTHR46673">
    <property type="entry name" value="4F2 CELL-SURFACE ANTIGEN HEAVY CHAIN"/>
    <property type="match status" value="1"/>
</dbReference>
<organism evidence="4 5">
    <name type="scientific">Homo sapiens</name>
    <name type="common">Human</name>
    <dbReference type="NCBI Taxonomy" id="9606"/>
    <lineage>
        <taxon>Eukaryota</taxon>
        <taxon>Metazoa</taxon>
        <taxon>Chordata</taxon>
        <taxon>Craniata</taxon>
        <taxon>Vertebrata</taxon>
        <taxon>Euteleostomi</taxon>
        <taxon>Mammalia</taxon>
        <taxon>Eutheria</taxon>
        <taxon>Euarchontoglires</taxon>
        <taxon>Primates</taxon>
        <taxon>Haplorrhini</taxon>
        <taxon>Catarrhini</taxon>
        <taxon>Hominidae</taxon>
        <taxon>Homo</taxon>
    </lineage>
</organism>
<evidence type="ECO:0007829" key="13">
    <source>
        <dbReference type="PubMed" id="22223895"/>
    </source>
</evidence>
<reference evidence="14" key="10">
    <citation type="journal article" date="2013" name="J. Proteome Res.">
        <title>Toward a comprehensive characterization of a human cancer cell phosphoproteome.</title>
        <authorList>
            <person name="Zhou H."/>
            <person name="Di Palma S."/>
            <person name="Preisinger C."/>
            <person name="Peng M."/>
            <person name="Polat A.N."/>
            <person name="Heck A.J."/>
            <person name="Mohammed S."/>
        </authorList>
    </citation>
    <scope>IDENTIFICATION BY MASS SPECTROMETRY [LARGE SCALE ANALYSIS]</scope>
</reference>
<dbReference type="ChiTaRS" id="SLC3A2">
    <property type="organism name" value="human"/>
</dbReference>
<dbReference type="Pfam" id="PF16028">
    <property type="entry name" value="SLC3A2_N"/>
    <property type="match status" value="1"/>
</dbReference>
<gene>
    <name evidence="4" type="primary">SLC3A2</name>
</gene>
<dbReference type="HGNC" id="HGNC:11026">
    <property type="gene designation" value="SLC3A2"/>
</dbReference>
<dbReference type="InterPro" id="IPR031984">
    <property type="entry name" value="SLC3A2_N"/>
</dbReference>
<dbReference type="SMR" id="F5H0E2"/>
<evidence type="ECO:0000256" key="1">
    <source>
        <dbReference type="SAM" id="MobiDB-lite"/>
    </source>
</evidence>
<dbReference type="MassIVE" id="F5H0E2"/>
<protein>
    <submittedName>
        <fullName evidence="4">Solute carrier family 3 member 2</fullName>
    </submittedName>
</protein>
<keyword evidence="2" id="KW-0472">Membrane</keyword>
<reference evidence="10" key="6">
    <citation type="journal article" date="2009" name="Sci. Signal.">
        <title>Quantitative phosphoproteomic analysis of T cell receptor signaling reveals system-wide modulation of protein-protein interactions.</title>
        <authorList>
            <person name="Mayya V."/>
            <person name="Lundgren D.H."/>
            <person name="Hwang S.I."/>
            <person name="Rezaul K."/>
            <person name="Wu L."/>
            <person name="Eng J.K."/>
            <person name="Rodionov V."/>
            <person name="Han D.K."/>
        </authorList>
    </citation>
    <scope>IDENTIFICATION BY MASS SPECTROMETRY [LARGE SCALE ANALYSIS]</scope>
</reference>
<reference evidence="15" key="11">
    <citation type="journal article" date="2014" name="Proc. Natl. Acad. Sci. U.S.A.">
        <title>Mapping of SUMO sites and analysis of SUMOylation changes induced by external stimuli.</title>
        <authorList>
            <person name="Impens F."/>
            <person name="Radoshevich L."/>
            <person name="Cossart P."/>
            <person name="Ribet D."/>
        </authorList>
    </citation>
    <scope>IDENTIFICATION BY MASS SPECTROMETRY [LARGE SCALE ANALYSIS]</scope>
</reference>
<reference evidence="4 5" key="1">
    <citation type="journal article" date="2001" name="Nature">
        <title>Initial sequencing and analysis of the human genome.</title>
        <authorList>
            <consortium name="International Human Genome Sequencing Consortium"/>
            <person name="Lander E.S."/>
            <person name="Linton L.M."/>
            <person name="Birren B."/>
            <person name="Nusbaum C."/>
            <person name="Zody M.C."/>
            <person name="Baldwin J."/>
            <person name="Devon K."/>
            <person name="Dewar K."/>
            <person name="Doyle M."/>
            <person name="FitzHugh W."/>
            <person name="Funke R."/>
            <person name="Gage D."/>
            <person name="Harris K."/>
            <person name="Heaford A."/>
            <person name="Howland J."/>
            <person name="Kann L."/>
            <person name="Lehoczky J."/>
            <person name="LeVine R."/>
            <person name="McEwan P."/>
            <person name="McKernan K."/>
            <person name="Meldrim J."/>
            <person name="Mesirov J.P."/>
            <person name="Miranda C."/>
            <person name="Morris W."/>
            <person name="Naylor J."/>
            <person name="Raymond C."/>
            <person name="Rosetti M."/>
            <person name="Santos R."/>
            <person name="Sheridan A."/>
            <person name="Sougnez C."/>
            <person name="Stange-Thomann N."/>
            <person name="Stojanovic N."/>
            <person name="Subramanian A."/>
            <person name="Wyman D."/>
            <person name="Rogers J."/>
            <person name="Sulston J."/>
            <person name="Ainscough R."/>
            <person name="Beck S."/>
            <person name="Bentley D."/>
            <person name="Burton J."/>
            <person name="Clee C."/>
            <person name="Carter N."/>
            <person name="Coulson A."/>
            <person name="Deadman R."/>
            <person name="Deloukas P."/>
            <person name="Dunham A."/>
            <person name="Dunham I."/>
            <person name="Durbin R."/>
            <person name="French L."/>
            <person name="Grafham D."/>
            <person name="Gregory S."/>
            <person name="Hubbard T."/>
            <person name="Humphray S."/>
            <person name="Hunt A."/>
            <person name="Jones M."/>
            <person name="Lloyd C."/>
            <person name="McMurray A."/>
            <person name="Matthews L."/>
            <person name="Mercer S."/>
            <person name="Milne S."/>
            <person name="Mullikin J.C."/>
            <person name="Mungall A."/>
            <person name="Plumb R."/>
            <person name="Ross M."/>
            <person name="Shownkeen R."/>
            <person name="Sims S."/>
            <person name="Waterston R.H."/>
            <person name="Wilson R.K."/>
            <person name="Hillier L.W."/>
            <person name="McPherson J.D."/>
            <person name="Marra M.A."/>
            <person name="Mardis E.R."/>
            <person name="Fulton L.A."/>
            <person name="Chinwalla A.T."/>
            <person name="Pepin K.H."/>
            <person name="Gish W.R."/>
            <person name="Chissoe S.L."/>
            <person name="Wendl M.C."/>
            <person name="Delehaunty K.D."/>
            <person name="Miner T.L."/>
            <person name="Delehaunty A."/>
            <person name="Kramer J.B."/>
            <person name="Cook L.L."/>
            <person name="Fulton R.S."/>
            <person name="Johnson D.L."/>
            <person name="Minx P.J."/>
            <person name="Clifton S.W."/>
            <person name="Hawkins T."/>
            <person name="Branscomb E."/>
            <person name="Predki P."/>
            <person name="Richardson P."/>
            <person name="Wenning S."/>
            <person name="Slezak T."/>
            <person name="Doggett N."/>
            <person name="Cheng J.F."/>
            <person name="Olsen A."/>
            <person name="Lucas S."/>
            <person name="Elkin C."/>
            <person name="Uberbacher E."/>
            <person name="Frazier M."/>
            <person name="Gibbs R.A."/>
            <person name="Muzny D.M."/>
            <person name="Scherer S.E."/>
            <person name="Bouck J.B."/>
            <person name="Sodergren E.J."/>
            <person name="Worley K.C."/>
            <person name="Rives C.M."/>
            <person name="Gorrell J.H."/>
            <person name="Metzker M.L."/>
            <person name="Naylor S.L."/>
            <person name="Kucherlapati R.S."/>
            <person name="Nelson D.L."/>
            <person name="Weinstock G.M."/>
            <person name="Sakaki Y."/>
            <person name="Fujiyama A."/>
            <person name="Hattori M."/>
            <person name="Yada T."/>
            <person name="Toyoda A."/>
            <person name="Itoh T."/>
            <person name="Kawagoe C."/>
            <person name="Watanabe H."/>
            <person name="Totoki Y."/>
            <person name="Taylor T."/>
            <person name="Weissenbach J."/>
            <person name="Heilig R."/>
            <person name="Saurin W."/>
            <person name="Artiguenave F."/>
            <person name="Brottier P."/>
            <person name="Bruls T."/>
            <person name="Pelletier E."/>
            <person name="Robert C."/>
            <person name="Wincker P."/>
            <person name="Smith D.R."/>
            <person name="Doucette-Stamm L."/>
            <person name="Rubenfield M."/>
            <person name="Weinstock K."/>
            <person name="Lee H.M."/>
            <person name="Dubois J."/>
            <person name="Rosenthal A."/>
            <person name="Platzer M."/>
            <person name="Nyakatura G."/>
            <person name="Taudien S."/>
            <person name="Rump A."/>
            <person name="Yang H."/>
            <person name="Yu J."/>
            <person name="Wang J."/>
            <person name="Huang G."/>
            <person name="Gu J."/>
            <person name="Hood L."/>
            <person name="Rowen L."/>
            <person name="Madan A."/>
            <person name="Qin S."/>
            <person name="Davis R.W."/>
            <person name="Federspiel N.A."/>
            <person name="Abola A.P."/>
            <person name="Proctor M.J."/>
            <person name="Myers R.M."/>
            <person name="Schmutz J."/>
            <person name="Dickson M."/>
            <person name="Grimwood J."/>
            <person name="Cox D.R."/>
            <person name="Olson M.V."/>
            <person name="Kaul R."/>
            <person name="Raymond C."/>
            <person name="Shimizu N."/>
            <person name="Kawasaki K."/>
            <person name="Minoshima S."/>
            <person name="Evans G.A."/>
            <person name="Athanasiou M."/>
            <person name="Schultz R."/>
            <person name="Roe B.A."/>
            <person name="Chen F."/>
            <person name="Pan H."/>
            <person name="Ramser J."/>
            <person name="Lehrach H."/>
            <person name="Reinhardt R."/>
            <person name="McCombie W.R."/>
            <person name="de la Bastide M."/>
            <person name="Dedhia N."/>
            <person name="Blocker H."/>
            <person name="Hornischer K."/>
            <person name="Nordsiek G."/>
            <person name="Agarwala R."/>
            <person name="Aravind L."/>
            <person name="Bailey J.A."/>
            <person name="Bateman A."/>
            <person name="Batzoglou S."/>
            <person name="Birney E."/>
            <person name="Bork P."/>
            <person name="Brown D.G."/>
            <person name="Burge C.B."/>
            <person name="Cerutti L."/>
            <person name="Chen H.C."/>
            <person name="Church D."/>
            <person name="Clamp M."/>
            <person name="Copley R.R."/>
            <person name="Doerks T."/>
            <person name="Eddy S.R."/>
            <person name="Eichler E.E."/>
            <person name="Furey T.S."/>
            <person name="Galagan J."/>
            <person name="Gilbert J.G."/>
            <person name="Harmon C."/>
            <person name="Hayashizaki Y."/>
            <person name="Haussler D."/>
            <person name="Hermjakob H."/>
            <person name="Hokamp K."/>
            <person name="Jang W."/>
            <person name="Johnson L.S."/>
            <person name="Jones T.A."/>
            <person name="Kasif S."/>
            <person name="Kaspryzk A."/>
            <person name="Kennedy S."/>
            <person name="Kent W.J."/>
            <person name="Kitts P."/>
            <person name="Koonin E.V."/>
            <person name="Korf I."/>
            <person name="Kulp D."/>
            <person name="Lancet D."/>
            <person name="Lowe T.M."/>
            <person name="McLysaght A."/>
            <person name="Mikkelsen T."/>
            <person name="Moran J.V."/>
            <person name="Mulder N."/>
            <person name="Pollara V.J."/>
            <person name="Ponting C.P."/>
            <person name="Schuler G."/>
            <person name="Schultz J."/>
            <person name="Slater G."/>
            <person name="Smit A.F."/>
            <person name="Stupka E."/>
            <person name="Szustakowski J."/>
            <person name="Thierry-Mieg D."/>
            <person name="Thierry-Mieg J."/>
            <person name="Wagner L."/>
            <person name="Wallis J."/>
            <person name="Wheeler R."/>
            <person name="Williams A."/>
            <person name="Wolf Y.I."/>
            <person name="Wolfe K.H."/>
            <person name="Yang S.P."/>
            <person name="Yeh R.F."/>
            <person name="Collins F."/>
            <person name="Guyer M.S."/>
            <person name="Peterson J."/>
            <person name="Felsenfeld A."/>
            <person name="Wetterstrand K.A."/>
            <person name="Patrinos A."/>
            <person name="Morgan M.J."/>
            <person name="de Jong P."/>
            <person name="Catanese J.J."/>
            <person name="Osoegawa K."/>
            <person name="Shizuya H."/>
            <person name="Choi S."/>
            <person name="Chen Y.J."/>
        </authorList>
    </citation>
    <scope>NUCLEOTIDE SEQUENCE [LARGE SCALE GENOMIC DNA]</scope>
</reference>
<dbReference type="EMBL" id="AP001160">
    <property type="status" value="NOT_ANNOTATED_CDS"/>
    <property type="molecule type" value="Genomic_DNA"/>
</dbReference>
<evidence type="ECO:0007829" key="14">
    <source>
        <dbReference type="PubMed" id="23186163"/>
    </source>
</evidence>
<evidence type="ECO:0000313" key="5">
    <source>
        <dbReference type="Proteomes" id="UP000005640"/>
    </source>
</evidence>
<dbReference type="GeneTree" id="ENSGT00940000156646"/>
<keyword evidence="6 7" id="KW-1267">Proteomics identification</keyword>
<dbReference type="GO" id="GO:0005975">
    <property type="term" value="P:carbohydrate metabolic process"/>
    <property type="evidence" value="ECO:0007669"/>
    <property type="project" value="InterPro"/>
</dbReference>
<reference evidence="4 5" key="4">
    <citation type="journal article" date="2006" name="Nature">
        <title>Human chromosome 11 DNA sequence and analysis including novel gene identification.</title>
        <authorList>
            <person name="Taylor T.D."/>
            <person name="Noguchi H."/>
            <person name="Totoki Y."/>
            <person name="Toyoda A."/>
            <person name="Kuroki Y."/>
            <person name="Dewar K."/>
            <person name="Lloyd C."/>
            <person name="Itoh T."/>
            <person name="Takeda T."/>
            <person name="Kim D.W."/>
            <person name="She X."/>
            <person name="Barlow K.F."/>
            <person name="Bloom T."/>
            <person name="Bruford E."/>
            <person name="Chang J.L."/>
            <person name="Cuomo C.A."/>
            <person name="Eichler E."/>
            <person name="FitzGerald M.G."/>
            <person name="Jaffe D.B."/>
            <person name="LaButti K."/>
            <person name="Nicol R."/>
            <person name="Park H.S."/>
            <person name="Seaman C."/>
            <person name="Sougnez C."/>
            <person name="Yang X."/>
            <person name="Zimmer A.R."/>
            <person name="Zody M.C."/>
            <person name="Birren B.W."/>
            <person name="Nusbaum C."/>
            <person name="Fujiyama A."/>
            <person name="Hattori M."/>
            <person name="Rogers J."/>
            <person name="Lander E.S."/>
            <person name="Sakaki Y."/>
        </authorList>
    </citation>
    <scope>NUCLEOTIDE SEQUENCE [LARGE SCALE GENOMIC DNA]</scope>
</reference>
<evidence type="ECO:0007829" key="6">
    <source>
        <dbReference type="PeptideAtlas" id="F5H0E2"/>
    </source>
</evidence>
<dbReference type="OrthoDB" id="1740265at2759"/>
<dbReference type="UCSC" id="uc058cpr.1">
    <property type="organism name" value="human"/>
</dbReference>
<keyword evidence="2" id="KW-0812">Transmembrane</keyword>
<dbReference type="AlphaFoldDB" id="F5H0E2"/>
<reference evidence="8" key="3">
    <citation type="journal article" date="2006" name="Cell">
        <title>Global, in vivo, and site-specific phosphorylation dynamics in signaling networks.</title>
        <authorList>
            <person name="Olsen J.V."/>
            <person name="Blagoev B."/>
            <person name="Gnad F."/>
            <person name="Macek B."/>
            <person name="Kumar C."/>
            <person name="Mortensen P."/>
            <person name="Mann M."/>
        </authorList>
    </citation>
    <scope>IDENTIFICATION BY MASS SPECTROMETRY [LARGE SCALE ANALYSIS]</scope>
</reference>
<keyword evidence="2" id="KW-1133">Transmembrane helix</keyword>
<dbReference type="OpenTargets" id="ENSG00000168003"/>
<dbReference type="Bgee" id="ENSG00000168003">
    <property type="expression patterns" value="Expressed in islet of Langerhans and 206 other cell types or tissues"/>
</dbReference>
<dbReference type="VEuPathDB" id="HostDB:ENSG00000168003"/>
<dbReference type="Ensembl" id="ENST00000539458.1">
    <property type="protein sequence ID" value="ENSP00000438032.1"/>
    <property type="gene ID" value="ENSG00000168003.20"/>
</dbReference>
<proteinExistence type="evidence at protein level"/>
<feature type="region of interest" description="Disordered" evidence="1">
    <location>
        <begin position="1"/>
        <end position="30"/>
    </location>
</feature>
<reference evidence="12" key="8">
    <citation type="journal article" date="2011" name="Sci. Signal.">
        <title>System-wide temporal characterization of the proteome and phosphoproteome of human embryonic stem cell differentiation.</title>
        <authorList>
            <person name="Rigbolt K.T."/>
            <person name="Prokhorova T.A."/>
            <person name="Akimov V."/>
            <person name="Henningsen J."/>
            <person name="Johansen P.T."/>
            <person name="Kratchmarova I."/>
            <person name="Kassem M."/>
            <person name="Mann M."/>
            <person name="Olsen J.V."/>
            <person name="Blagoev B."/>
        </authorList>
    </citation>
    <scope>IDENTIFICATION BY MASS SPECTROMETRY [LARGE SCALE ANALYSIS]</scope>
</reference>
<reference evidence="13" key="9">
    <citation type="journal article" date="2012" name="Mol. Cell. Proteomics">
        <title>Comparative large-scale characterisation of plant vs. mammal proteins reveals similar and idiosyncratic N-alpha acetylation features.</title>
        <authorList>
            <person name="Bienvenut W.V."/>
            <person name="Sumpton D."/>
            <person name="Martinez A."/>
            <person name="Lilla S."/>
            <person name="Espagne C."/>
            <person name="Meinnel T."/>
            <person name="Giglione C."/>
        </authorList>
    </citation>
    <scope>IDENTIFICATION BY MASS SPECTROMETRY [LARGE SCALE ANALYSIS]</scope>
</reference>
<dbReference type="PANTHER" id="PTHR46673:SF1">
    <property type="entry name" value="4F2 CELL-SURFACE ANTIGEN HEAVY CHAIN"/>
    <property type="match status" value="1"/>
</dbReference>
<dbReference type="Antibodypedia" id="15042">
    <property type="antibodies" value="1168 antibodies from 47 providers"/>
</dbReference>
<feature type="compositionally biased region" description="Basic and acidic residues" evidence="1">
    <location>
        <begin position="7"/>
        <end position="21"/>
    </location>
</feature>
<dbReference type="Gene3D" id="3.20.20.80">
    <property type="entry name" value="Glycosidases"/>
    <property type="match status" value="1"/>
</dbReference>
<name>F5H0E2_HUMAN</name>
<evidence type="ECO:0007829" key="11">
    <source>
        <dbReference type="PubMed" id="21269460"/>
    </source>
</evidence>
<evidence type="ECO:0007829" key="10">
    <source>
        <dbReference type="PubMed" id="19690332"/>
    </source>
</evidence>
<evidence type="ECO:0007829" key="9">
    <source>
        <dbReference type="PubMed" id="19413330"/>
    </source>
</evidence>
<dbReference type="InterPro" id="IPR042280">
    <property type="entry name" value="SLC3A2"/>
</dbReference>
<feature type="domain" description="Solute carrier family 3 member 2 N-terminal" evidence="3">
    <location>
        <begin position="54"/>
        <end position="98"/>
    </location>
</feature>
<sequence>MSQDTEVDMKEVELNELEPEKQPMNAASGAAMSLAGAEKNGLVKIKVAEDEAEAAAAAKFTGLSKEELLKVAGSPGWVRTRWALLLLFWLGWLGMLAGLKGRLDYLSSLKVKGLVLGPIHKNQKDDVAQTDLLQIDPNFGSKEDF</sequence>
<evidence type="ECO:0007829" key="15">
    <source>
        <dbReference type="PubMed" id="25114211"/>
    </source>
</evidence>
<feature type="transmembrane region" description="Helical" evidence="2">
    <location>
        <begin position="82"/>
        <end position="99"/>
    </location>
</feature>
<dbReference type="InterPro" id="IPR017853">
    <property type="entry name" value="GH"/>
</dbReference>
<dbReference type="ProteomicsDB" id="25315"/>